<accession>A0A6A3LY27</accession>
<dbReference type="Proteomes" id="UP000460718">
    <property type="component" value="Unassembled WGS sequence"/>
</dbReference>
<dbReference type="EMBL" id="QXGD01000151">
    <property type="protein sequence ID" value="KAE9250436.1"/>
    <property type="molecule type" value="Genomic_DNA"/>
</dbReference>
<dbReference type="EMBL" id="QXFZ01000082">
    <property type="protein sequence ID" value="KAE9134472.1"/>
    <property type="molecule type" value="Genomic_DNA"/>
</dbReference>
<evidence type="ECO:0000313" key="1">
    <source>
        <dbReference type="EMBL" id="KAE8945588.1"/>
    </source>
</evidence>
<evidence type="ECO:0000313" key="3">
    <source>
        <dbReference type="EMBL" id="KAE9123759.1"/>
    </source>
</evidence>
<evidence type="ECO:0000313" key="5">
    <source>
        <dbReference type="EMBL" id="KAE9152607.1"/>
    </source>
</evidence>
<evidence type="ECO:0000313" key="11">
    <source>
        <dbReference type="Proteomes" id="UP000433483"/>
    </source>
</evidence>
<dbReference type="Proteomes" id="UP000440367">
    <property type="component" value="Unassembled WGS sequence"/>
</dbReference>
<protein>
    <submittedName>
        <fullName evidence="2">Uncharacterized protein</fullName>
    </submittedName>
</protein>
<gene>
    <name evidence="8" type="ORF">PF002_g4792</name>
    <name evidence="7" type="ORF">PF004_g3706</name>
    <name evidence="6" type="ORF">PF005_g6369</name>
    <name evidence="5" type="ORF">PF006_g3210</name>
    <name evidence="4" type="ORF">PF007_g2932</name>
    <name evidence="9" type="ORF">PF008_g3127</name>
    <name evidence="1" type="ORF">PF009_g4773</name>
    <name evidence="3" type="ORF">PF010_g6280</name>
    <name evidence="2" type="ORF">PF011_g3391</name>
</gene>
<dbReference type="OrthoDB" id="128369at2759"/>
<evidence type="ECO:0000313" key="13">
    <source>
        <dbReference type="Proteomes" id="UP000440732"/>
    </source>
</evidence>
<evidence type="ECO:0000313" key="7">
    <source>
        <dbReference type="EMBL" id="KAE9248810.1"/>
    </source>
</evidence>
<evidence type="ECO:0000313" key="15">
    <source>
        <dbReference type="Proteomes" id="UP000460718"/>
    </source>
</evidence>
<dbReference type="Proteomes" id="UP000441208">
    <property type="component" value="Unassembled WGS sequence"/>
</dbReference>
<dbReference type="Proteomes" id="UP000486351">
    <property type="component" value="Unassembled WGS sequence"/>
</dbReference>
<evidence type="ECO:0000313" key="9">
    <source>
        <dbReference type="EMBL" id="KAE9357543.1"/>
    </source>
</evidence>
<comment type="caution">
    <text evidence="2">The sequence shown here is derived from an EMBL/GenBank/DDBJ whole genome shotgun (WGS) entry which is preliminary data.</text>
</comment>
<evidence type="ECO:0000313" key="6">
    <source>
        <dbReference type="EMBL" id="KAE9223294.1"/>
    </source>
</evidence>
<sequence length="36" mass="3964">MQNGQSKEDIGNRLKTQHLLAKYGSVVNQYGDGKSV</sequence>
<dbReference type="AlphaFoldDB" id="A0A6A3LY27"/>
<dbReference type="Proteomes" id="UP000476176">
    <property type="component" value="Unassembled WGS sequence"/>
</dbReference>
<evidence type="ECO:0000313" key="2">
    <source>
        <dbReference type="EMBL" id="KAE9024721.1"/>
    </source>
</evidence>
<evidence type="ECO:0000313" key="12">
    <source>
        <dbReference type="Proteomes" id="UP000440367"/>
    </source>
</evidence>
<dbReference type="Proteomes" id="UP000488956">
    <property type="component" value="Unassembled WGS sequence"/>
</dbReference>
<proteinExistence type="predicted"/>
<dbReference type="EMBL" id="QXFW01000111">
    <property type="protein sequence ID" value="KAE9024721.1"/>
    <property type="molecule type" value="Genomic_DNA"/>
</dbReference>
<organism evidence="2 15">
    <name type="scientific">Phytophthora fragariae</name>
    <dbReference type="NCBI Taxonomy" id="53985"/>
    <lineage>
        <taxon>Eukaryota</taxon>
        <taxon>Sar</taxon>
        <taxon>Stramenopiles</taxon>
        <taxon>Oomycota</taxon>
        <taxon>Peronosporomycetes</taxon>
        <taxon>Peronosporales</taxon>
        <taxon>Peronosporaceae</taxon>
        <taxon>Phytophthora</taxon>
    </lineage>
</organism>
<dbReference type="EMBL" id="QXFX01000248">
    <property type="protein sequence ID" value="KAE9123759.1"/>
    <property type="molecule type" value="Genomic_DNA"/>
</dbReference>
<evidence type="ECO:0000313" key="10">
    <source>
        <dbReference type="Proteomes" id="UP000429523"/>
    </source>
</evidence>
<keyword evidence="11" id="KW-1185">Reference proteome</keyword>
<evidence type="ECO:0000313" key="14">
    <source>
        <dbReference type="Proteomes" id="UP000441208"/>
    </source>
</evidence>
<evidence type="ECO:0000313" key="4">
    <source>
        <dbReference type="EMBL" id="KAE9134472.1"/>
    </source>
</evidence>
<dbReference type="EMBL" id="QXGF01000152">
    <property type="protein sequence ID" value="KAE8945588.1"/>
    <property type="molecule type" value="Genomic_DNA"/>
</dbReference>
<dbReference type="Proteomes" id="UP000440732">
    <property type="component" value="Unassembled WGS sequence"/>
</dbReference>
<reference evidence="15 16" key="1">
    <citation type="submission" date="2018-09" db="EMBL/GenBank/DDBJ databases">
        <title>Genomic investigation of the strawberry pathogen Phytophthora fragariae indicates pathogenicity is determined by transcriptional variation in three key races.</title>
        <authorList>
            <person name="Adams T.M."/>
            <person name="Armitage A.D."/>
            <person name="Sobczyk M.K."/>
            <person name="Bates H.J."/>
            <person name="Dunwell J.M."/>
            <person name="Nellist C.F."/>
            <person name="Harrison R.J."/>
        </authorList>
    </citation>
    <scope>NUCLEOTIDE SEQUENCE [LARGE SCALE GENOMIC DNA]</scope>
    <source>
        <strain evidence="8 12">BC-1</strain>
        <strain evidence="7 16">BC-23</strain>
        <strain evidence="6 11">NOV-27</strain>
        <strain evidence="5 13">NOV-5</strain>
        <strain evidence="4 14">NOV-71</strain>
        <strain evidence="9 17">NOV-77</strain>
        <strain evidence="1 10">NOV-9</strain>
        <strain evidence="3 18">ONT-3</strain>
        <strain evidence="2 15">SCRP245</strain>
    </source>
</reference>
<dbReference type="EMBL" id="QXFY01000092">
    <property type="protein sequence ID" value="KAE9357543.1"/>
    <property type="molecule type" value="Genomic_DNA"/>
</dbReference>
<dbReference type="Proteomes" id="UP000429523">
    <property type="component" value="Unassembled WGS sequence"/>
</dbReference>
<evidence type="ECO:0000313" key="18">
    <source>
        <dbReference type="Proteomes" id="UP000488956"/>
    </source>
</evidence>
<evidence type="ECO:0000313" key="8">
    <source>
        <dbReference type="EMBL" id="KAE9250436.1"/>
    </source>
</evidence>
<evidence type="ECO:0000313" key="16">
    <source>
        <dbReference type="Proteomes" id="UP000476176"/>
    </source>
</evidence>
<dbReference type="EMBL" id="QXGC01000119">
    <property type="protein sequence ID" value="KAE9248810.1"/>
    <property type="molecule type" value="Genomic_DNA"/>
</dbReference>
<dbReference type="EMBL" id="QXGA01000099">
    <property type="protein sequence ID" value="KAE9152607.1"/>
    <property type="molecule type" value="Genomic_DNA"/>
</dbReference>
<evidence type="ECO:0000313" key="17">
    <source>
        <dbReference type="Proteomes" id="UP000486351"/>
    </source>
</evidence>
<name>A0A6A3LY27_9STRA</name>
<dbReference type="Proteomes" id="UP000433483">
    <property type="component" value="Unassembled WGS sequence"/>
</dbReference>
<dbReference type="EMBL" id="QXGB01000235">
    <property type="protein sequence ID" value="KAE9223294.1"/>
    <property type="molecule type" value="Genomic_DNA"/>
</dbReference>